<dbReference type="EMBL" id="MU150345">
    <property type="protein sequence ID" value="KAF9458259.1"/>
    <property type="molecule type" value="Genomic_DNA"/>
</dbReference>
<organism evidence="2 3">
    <name type="scientific">Collybia nuda</name>
    <dbReference type="NCBI Taxonomy" id="64659"/>
    <lineage>
        <taxon>Eukaryota</taxon>
        <taxon>Fungi</taxon>
        <taxon>Dikarya</taxon>
        <taxon>Basidiomycota</taxon>
        <taxon>Agaricomycotina</taxon>
        <taxon>Agaricomycetes</taxon>
        <taxon>Agaricomycetidae</taxon>
        <taxon>Agaricales</taxon>
        <taxon>Tricholomatineae</taxon>
        <taxon>Clitocybaceae</taxon>
        <taxon>Collybia</taxon>
    </lineage>
</organism>
<feature type="compositionally biased region" description="Polar residues" evidence="1">
    <location>
        <begin position="296"/>
        <end position="310"/>
    </location>
</feature>
<proteinExistence type="predicted"/>
<gene>
    <name evidence="2" type="ORF">BDZ94DRAFT_1301317</name>
</gene>
<feature type="region of interest" description="Disordered" evidence="1">
    <location>
        <begin position="389"/>
        <end position="437"/>
    </location>
</feature>
<dbReference type="Proteomes" id="UP000807353">
    <property type="component" value="Unassembled WGS sequence"/>
</dbReference>
<dbReference type="OrthoDB" id="3035049at2759"/>
<keyword evidence="3" id="KW-1185">Reference proteome</keyword>
<sequence>MCNTVVRWDASGRFSRGRLPGEYLSDEPYPPQAGEQSHPVSGDILSIPFLDDGVSYSVQITRKLPGYLKGVGPTDFTHLLFGPWEVGRYRTCFIGPHPYLFRILDVLYDDDDRSDSDDSDFSNVTPYSDGTVSTLPLYTLVHSSPKSTSRLPAPTFCSFKSQSFTYSTANQWHSDNPDSDSESPVRGRRKTRAERTGRFCIQRDESPLRICSPSPPSQPAQEGLLFAGSFGVVPAPRIEISPAPLDRRLEGLTPNIPKMIDFRSPANIQAGSPGQARKFPLSPLVGVYTTVQLPDNSPPTISRPVSQCPPSQDPIGTPRRTGPIPLLGNQKGCVSPHLTPTPYSSRLSVPQAWTVPHSSALEIINDTTPNGPPSVRASPYDRKYTAELVSDEEEQNAMRNSSGRMYRYSPQRPTRPPGLFTSATDGPTRKEWVPPSVTNDLTGQIGLATQKRVLALLKASKPPLEKATQCPQSPSIPRTPIPQQILPSPTSEFIKSPRPRAPAVGNSWVVQLLEELVEADDESDGENADFHFQSPKTRFARDFSVNDPEIKVYMREDPSPGLDRFLAERRLMSPEPVLALKYLALHDIGTRPCDKDMLELVVQDDSDSSDSDDGMFDDFPVCEMSIAMGLHSKSRRLRNQYI</sequence>
<feature type="region of interest" description="Disordered" evidence="1">
    <location>
        <begin position="464"/>
        <end position="486"/>
    </location>
</feature>
<feature type="region of interest" description="Disordered" evidence="1">
    <location>
        <begin position="296"/>
        <end position="316"/>
    </location>
</feature>
<dbReference type="AlphaFoldDB" id="A0A9P6CEP9"/>
<accession>A0A9P6CEP9</accession>
<feature type="compositionally biased region" description="Polar residues" evidence="1">
    <location>
        <begin position="469"/>
        <end position="486"/>
    </location>
</feature>
<evidence type="ECO:0000256" key="1">
    <source>
        <dbReference type="SAM" id="MobiDB-lite"/>
    </source>
</evidence>
<reference evidence="2" key="1">
    <citation type="submission" date="2020-11" db="EMBL/GenBank/DDBJ databases">
        <authorList>
            <consortium name="DOE Joint Genome Institute"/>
            <person name="Ahrendt S."/>
            <person name="Riley R."/>
            <person name="Andreopoulos W."/>
            <person name="Labutti K."/>
            <person name="Pangilinan J."/>
            <person name="Ruiz-Duenas F.J."/>
            <person name="Barrasa J.M."/>
            <person name="Sanchez-Garcia M."/>
            <person name="Camarero S."/>
            <person name="Miyauchi S."/>
            <person name="Serrano A."/>
            <person name="Linde D."/>
            <person name="Babiker R."/>
            <person name="Drula E."/>
            <person name="Ayuso-Fernandez I."/>
            <person name="Pacheco R."/>
            <person name="Padilla G."/>
            <person name="Ferreira P."/>
            <person name="Barriuso J."/>
            <person name="Kellner H."/>
            <person name="Castanera R."/>
            <person name="Alfaro M."/>
            <person name="Ramirez L."/>
            <person name="Pisabarro A.G."/>
            <person name="Kuo A."/>
            <person name="Tritt A."/>
            <person name="Lipzen A."/>
            <person name="He G."/>
            <person name="Yan M."/>
            <person name="Ng V."/>
            <person name="Cullen D."/>
            <person name="Martin F."/>
            <person name="Rosso M.-N."/>
            <person name="Henrissat B."/>
            <person name="Hibbett D."/>
            <person name="Martinez A.T."/>
            <person name="Grigoriev I.V."/>
        </authorList>
    </citation>
    <scope>NUCLEOTIDE SEQUENCE</scope>
    <source>
        <strain evidence="2">CBS 247.69</strain>
    </source>
</reference>
<feature type="region of interest" description="Disordered" evidence="1">
    <location>
        <begin position="170"/>
        <end position="195"/>
    </location>
</feature>
<evidence type="ECO:0000313" key="3">
    <source>
        <dbReference type="Proteomes" id="UP000807353"/>
    </source>
</evidence>
<name>A0A9P6CEP9_9AGAR</name>
<comment type="caution">
    <text evidence="2">The sequence shown here is derived from an EMBL/GenBank/DDBJ whole genome shotgun (WGS) entry which is preliminary data.</text>
</comment>
<protein>
    <submittedName>
        <fullName evidence="2">Uncharacterized protein</fullName>
    </submittedName>
</protein>
<evidence type="ECO:0000313" key="2">
    <source>
        <dbReference type="EMBL" id="KAF9458259.1"/>
    </source>
</evidence>
<feature type="region of interest" description="Disordered" evidence="1">
    <location>
        <begin position="19"/>
        <end position="38"/>
    </location>
</feature>